<dbReference type="STRING" id="145854.GA0074692_1378"/>
<sequence>MTRRFGDRATFAVEIGEVEPHQLRVVDLWAAGRRLTTEDDWAFLPFFIRVVRSSAAQVRRRDVKPCPFPGRTPEEIFRLLHTDETEFREQFWFLQWGETVDNVSMYAYLDDDLVILFAFWQADHPFPEDLGKVFVARIPPKEFVATVEETADLLDVELVNADPPR</sequence>
<gene>
    <name evidence="1" type="ORF">GA0074692_1378</name>
</gene>
<protein>
    <submittedName>
        <fullName evidence="1">Uncharacterized protein</fullName>
    </submittedName>
</protein>
<dbReference type="AlphaFoldDB" id="A0A1C6RYX8"/>
<keyword evidence="2" id="KW-1185">Reference proteome</keyword>
<accession>A0A1C6RYX8</accession>
<dbReference type="EMBL" id="FMHW01000002">
    <property type="protein sequence ID" value="SCL22349.1"/>
    <property type="molecule type" value="Genomic_DNA"/>
</dbReference>
<evidence type="ECO:0000313" key="1">
    <source>
        <dbReference type="EMBL" id="SCL22349.1"/>
    </source>
</evidence>
<dbReference type="OrthoDB" id="282301at2"/>
<name>A0A1C6RYX8_9ACTN</name>
<reference evidence="2" key="1">
    <citation type="submission" date="2016-06" db="EMBL/GenBank/DDBJ databases">
        <authorList>
            <person name="Varghese N."/>
            <person name="Submissions Spin"/>
        </authorList>
    </citation>
    <scope>NUCLEOTIDE SEQUENCE [LARGE SCALE GENOMIC DNA]</scope>
    <source>
        <strain evidence="2">DSM 43817</strain>
    </source>
</reference>
<dbReference type="RefSeq" id="WP_091640496.1">
    <property type="nucleotide sequence ID" value="NZ_FMHW01000002.1"/>
</dbReference>
<dbReference type="Proteomes" id="UP000198959">
    <property type="component" value="Unassembled WGS sequence"/>
</dbReference>
<evidence type="ECO:0000313" key="2">
    <source>
        <dbReference type="Proteomes" id="UP000198959"/>
    </source>
</evidence>
<organism evidence="1 2">
    <name type="scientific">Micromonospora pallida</name>
    <dbReference type="NCBI Taxonomy" id="145854"/>
    <lineage>
        <taxon>Bacteria</taxon>
        <taxon>Bacillati</taxon>
        <taxon>Actinomycetota</taxon>
        <taxon>Actinomycetes</taxon>
        <taxon>Micromonosporales</taxon>
        <taxon>Micromonosporaceae</taxon>
        <taxon>Micromonospora</taxon>
    </lineage>
</organism>
<proteinExistence type="predicted"/>